<organism evidence="8 9">
    <name type="scientific">Listeria riparia FSL S10-1204</name>
    <dbReference type="NCBI Taxonomy" id="1265816"/>
    <lineage>
        <taxon>Bacteria</taxon>
        <taxon>Bacillati</taxon>
        <taxon>Bacillota</taxon>
        <taxon>Bacilli</taxon>
        <taxon>Bacillales</taxon>
        <taxon>Listeriaceae</taxon>
        <taxon>Listeria</taxon>
    </lineage>
</organism>
<dbReference type="PANTHER" id="PTHR43214:SF24">
    <property type="entry name" value="TRANSCRIPTIONAL REGULATORY PROTEIN NARL-RELATED"/>
    <property type="match status" value="1"/>
</dbReference>
<reference evidence="8 9" key="1">
    <citation type="journal article" date="2014" name="Int. J. Syst. Evol. Microbiol.">
        <title>Listeria floridensis sp. nov., Listeria aquatica sp. nov., Listeria cornellensis sp. nov., Listeria riparia sp. nov. and Listeria grandensis sp. nov., from agricultural and natural environments.</title>
        <authorList>
            <person name="den Bakker H.C."/>
            <person name="Warchocki S."/>
            <person name="Wright E.M."/>
            <person name="Allred A.F."/>
            <person name="Ahlstrom C."/>
            <person name="Manuel C.S."/>
            <person name="Stasiewicz M.J."/>
            <person name="Burrell A."/>
            <person name="Roof S."/>
            <person name="Strawn L."/>
            <person name="Fortes E.D."/>
            <person name="Nightingale K.K."/>
            <person name="Kephart D."/>
            <person name="Wiedmann M."/>
        </authorList>
    </citation>
    <scope>NUCLEOTIDE SEQUENCE [LARGE SCALE GENOMIC DNA]</scope>
    <source>
        <strain evidence="8 9">FSL S10-1204</strain>
    </source>
</reference>
<dbReference type="GO" id="GO:0006355">
    <property type="term" value="P:regulation of DNA-templated transcription"/>
    <property type="evidence" value="ECO:0007669"/>
    <property type="project" value="InterPro"/>
</dbReference>
<evidence type="ECO:0000256" key="4">
    <source>
        <dbReference type="ARBA" id="ARBA00023163"/>
    </source>
</evidence>
<dbReference type="CDD" id="cd17535">
    <property type="entry name" value="REC_NarL-like"/>
    <property type="match status" value="1"/>
</dbReference>
<evidence type="ECO:0000259" key="7">
    <source>
        <dbReference type="PROSITE" id="PS50110"/>
    </source>
</evidence>
<name>W7D8C8_9LIST</name>
<dbReference type="CDD" id="cd06170">
    <property type="entry name" value="LuxR_C_like"/>
    <property type="match status" value="1"/>
</dbReference>
<evidence type="ECO:0000256" key="3">
    <source>
        <dbReference type="ARBA" id="ARBA00023125"/>
    </source>
</evidence>
<keyword evidence="3" id="KW-0238">DNA-binding</keyword>
<evidence type="ECO:0000259" key="6">
    <source>
        <dbReference type="PROSITE" id="PS50043"/>
    </source>
</evidence>
<keyword evidence="2" id="KW-0805">Transcription regulation</keyword>
<dbReference type="InterPro" id="IPR058245">
    <property type="entry name" value="NreC/VraR/RcsB-like_REC"/>
</dbReference>
<dbReference type="Pfam" id="PF00072">
    <property type="entry name" value="Response_reg"/>
    <property type="match status" value="1"/>
</dbReference>
<dbReference type="PANTHER" id="PTHR43214">
    <property type="entry name" value="TWO-COMPONENT RESPONSE REGULATOR"/>
    <property type="match status" value="1"/>
</dbReference>
<dbReference type="SMART" id="SM00421">
    <property type="entry name" value="HTH_LUXR"/>
    <property type="match status" value="1"/>
</dbReference>
<dbReference type="InterPro" id="IPR039420">
    <property type="entry name" value="WalR-like"/>
</dbReference>
<evidence type="ECO:0000256" key="5">
    <source>
        <dbReference type="PROSITE-ProRule" id="PRU00169"/>
    </source>
</evidence>
<dbReference type="GO" id="GO:0000160">
    <property type="term" value="P:phosphorelay signal transduction system"/>
    <property type="evidence" value="ECO:0007669"/>
    <property type="project" value="InterPro"/>
</dbReference>
<accession>W7D8C8</accession>
<dbReference type="Gene3D" id="3.40.50.2300">
    <property type="match status" value="1"/>
</dbReference>
<dbReference type="GO" id="GO:0003677">
    <property type="term" value="F:DNA binding"/>
    <property type="evidence" value="ECO:0007669"/>
    <property type="project" value="UniProtKB-KW"/>
</dbReference>
<dbReference type="SMART" id="SM00448">
    <property type="entry name" value="REC"/>
    <property type="match status" value="1"/>
</dbReference>
<evidence type="ECO:0000256" key="1">
    <source>
        <dbReference type="ARBA" id="ARBA00022553"/>
    </source>
</evidence>
<dbReference type="PROSITE" id="PS50043">
    <property type="entry name" value="HTH_LUXR_2"/>
    <property type="match status" value="1"/>
</dbReference>
<dbReference type="SUPFAM" id="SSF52172">
    <property type="entry name" value="CheY-like"/>
    <property type="match status" value="1"/>
</dbReference>
<dbReference type="InterPro" id="IPR000792">
    <property type="entry name" value="Tscrpt_reg_LuxR_C"/>
</dbReference>
<dbReference type="InterPro" id="IPR001789">
    <property type="entry name" value="Sig_transdc_resp-reg_receiver"/>
</dbReference>
<dbReference type="PROSITE" id="PS00622">
    <property type="entry name" value="HTH_LUXR_1"/>
    <property type="match status" value="1"/>
</dbReference>
<dbReference type="EMBL" id="AODL01000007">
    <property type="protein sequence ID" value="EUJ45427.1"/>
    <property type="molecule type" value="Genomic_DNA"/>
</dbReference>
<evidence type="ECO:0000313" key="8">
    <source>
        <dbReference type="EMBL" id="EUJ45427.1"/>
    </source>
</evidence>
<dbReference type="AlphaFoldDB" id="W7D8C8"/>
<dbReference type="Pfam" id="PF00196">
    <property type="entry name" value="GerE"/>
    <property type="match status" value="1"/>
</dbReference>
<dbReference type="InterPro" id="IPR011006">
    <property type="entry name" value="CheY-like_superfamily"/>
</dbReference>
<keyword evidence="1 5" id="KW-0597">Phosphoprotein</keyword>
<dbReference type="PROSITE" id="PS50110">
    <property type="entry name" value="RESPONSE_REGULATORY"/>
    <property type="match status" value="1"/>
</dbReference>
<dbReference type="PRINTS" id="PR00038">
    <property type="entry name" value="HTHLUXR"/>
</dbReference>
<protein>
    <submittedName>
        <fullName evidence="8">Two-component response regulator YxjM</fullName>
    </submittedName>
</protein>
<sequence>MIRIMIADDEPMIREGMAFLLGQEADFEVVGEAVHGGAAVSLAAAQSPDVILMDIEMPVCTGIEATAKIMTENPAVKIILLTTFDYSEYVYRGIRAGAVGYLLKDTDIDFVATAIRSIMQGATMYSSSTAAQVMQQLQANSQGFFVDRMNQKELMEPLTDRELEVLQLMADGLKNSMIAAQLYISDGTVKTHVHRIIQKLNVQDRTQAVVFALRKGLVH</sequence>
<feature type="domain" description="HTH luxR-type" evidence="6">
    <location>
        <begin position="151"/>
        <end position="216"/>
    </location>
</feature>
<gene>
    <name evidence="8" type="ORF">PRIP_06203</name>
</gene>
<feature type="modified residue" description="4-aspartylphosphate" evidence="5">
    <location>
        <position position="54"/>
    </location>
</feature>
<keyword evidence="4" id="KW-0804">Transcription</keyword>
<dbReference type="PATRIC" id="fig|1265816.5.peg.1223"/>
<evidence type="ECO:0000256" key="2">
    <source>
        <dbReference type="ARBA" id="ARBA00023015"/>
    </source>
</evidence>
<comment type="caution">
    <text evidence="8">The sequence shown here is derived from an EMBL/GenBank/DDBJ whole genome shotgun (WGS) entry which is preliminary data.</text>
</comment>
<keyword evidence="9" id="KW-1185">Reference proteome</keyword>
<dbReference type="RefSeq" id="WP_036100076.1">
    <property type="nucleotide sequence ID" value="NZ_AODL01000007.1"/>
</dbReference>
<feature type="domain" description="Response regulatory" evidence="7">
    <location>
        <begin position="3"/>
        <end position="119"/>
    </location>
</feature>
<proteinExistence type="predicted"/>
<evidence type="ECO:0000313" key="9">
    <source>
        <dbReference type="Proteomes" id="UP000019248"/>
    </source>
</evidence>
<dbReference type="Proteomes" id="UP000019248">
    <property type="component" value="Unassembled WGS sequence"/>
</dbReference>